<reference evidence="1" key="2">
    <citation type="journal article" date="2015" name="Fish Shellfish Immunol.">
        <title>Early steps in the European eel (Anguilla anguilla)-Vibrio vulnificus interaction in the gills: Role of the RtxA13 toxin.</title>
        <authorList>
            <person name="Callol A."/>
            <person name="Pajuelo D."/>
            <person name="Ebbesson L."/>
            <person name="Teles M."/>
            <person name="MacKenzie S."/>
            <person name="Amaro C."/>
        </authorList>
    </citation>
    <scope>NUCLEOTIDE SEQUENCE</scope>
</reference>
<evidence type="ECO:0000313" key="1">
    <source>
        <dbReference type="EMBL" id="JAH67815.1"/>
    </source>
</evidence>
<accession>A0A0E9URK2</accession>
<proteinExistence type="predicted"/>
<organism evidence="1">
    <name type="scientific">Anguilla anguilla</name>
    <name type="common">European freshwater eel</name>
    <name type="synonym">Muraena anguilla</name>
    <dbReference type="NCBI Taxonomy" id="7936"/>
    <lineage>
        <taxon>Eukaryota</taxon>
        <taxon>Metazoa</taxon>
        <taxon>Chordata</taxon>
        <taxon>Craniata</taxon>
        <taxon>Vertebrata</taxon>
        <taxon>Euteleostomi</taxon>
        <taxon>Actinopterygii</taxon>
        <taxon>Neopterygii</taxon>
        <taxon>Teleostei</taxon>
        <taxon>Anguilliformes</taxon>
        <taxon>Anguillidae</taxon>
        <taxon>Anguilla</taxon>
    </lineage>
</organism>
<protein>
    <submittedName>
        <fullName evidence="1">Uncharacterized protein</fullName>
    </submittedName>
</protein>
<name>A0A0E9URK2_ANGAN</name>
<sequence>MNLLFDGFIRCWDLCIQCQCPQVMKLSELTFFVSR</sequence>
<reference evidence="1" key="1">
    <citation type="submission" date="2014-11" db="EMBL/GenBank/DDBJ databases">
        <authorList>
            <person name="Amaro Gonzalez C."/>
        </authorList>
    </citation>
    <scope>NUCLEOTIDE SEQUENCE</scope>
</reference>
<dbReference type="AlphaFoldDB" id="A0A0E9URK2"/>
<dbReference type="EMBL" id="GBXM01040762">
    <property type="protein sequence ID" value="JAH67815.1"/>
    <property type="molecule type" value="Transcribed_RNA"/>
</dbReference>